<keyword evidence="2" id="KW-1185">Reference proteome</keyword>
<sequence>MKATVQRGPCFLFLLSFLFFLLPALFYGACVYGNLYRWEPHFWATASVCTDTMWGGIERSGLFLRTFWFGLCKIPGLLAVPDKRLTLHLVHEYHRSYFLELLAVPDNAWLSLFVKCKAKTATDTLSILPLFVSTRRTSSTCPYAFFVDFSSHLQMVAFRTCFLRRPVYSRLKDFGSVENAVRGDFGPLL</sequence>
<dbReference type="Proteomes" id="UP001218188">
    <property type="component" value="Unassembled WGS sequence"/>
</dbReference>
<name>A0AAD6S5I5_9AGAR</name>
<proteinExistence type="predicted"/>
<evidence type="ECO:0000313" key="1">
    <source>
        <dbReference type="EMBL" id="KAJ7020305.1"/>
    </source>
</evidence>
<reference evidence="1" key="1">
    <citation type="submission" date="2023-03" db="EMBL/GenBank/DDBJ databases">
        <title>Massive genome expansion in bonnet fungi (Mycena s.s.) driven by repeated elements and novel gene families across ecological guilds.</title>
        <authorList>
            <consortium name="Lawrence Berkeley National Laboratory"/>
            <person name="Harder C.B."/>
            <person name="Miyauchi S."/>
            <person name="Viragh M."/>
            <person name="Kuo A."/>
            <person name="Thoen E."/>
            <person name="Andreopoulos B."/>
            <person name="Lu D."/>
            <person name="Skrede I."/>
            <person name="Drula E."/>
            <person name="Henrissat B."/>
            <person name="Morin E."/>
            <person name="Kohler A."/>
            <person name="Barry K."/>
            <person name="LaButti K."/>
            <person name="Morin E."/>
            <person name="Salamov A."/>
            <person name="Lipzen A."/>
            <person name="Mereny Z."/>
            <person name="Hegedus B."/>
            <person name="Baldrian P."/>
            <person name="Stursova M."/>
            <person name="Weitz H."/>
            <person name="Taylor A."/>
            <person name="Grigoriev I.V."/>
            <person name="Nagy L.G."/>
            <person name="Martin F."/>
            <person name="Kauserud H."/>
        </authorList>
    </citation>
    <scope>NUCLEOTIDE SEQUENCE</scope>
    <source>
        <strain evidence="1">CBHHK200</strain>
    </source>
</reference>
<evidence type="ECO:0000313" key="2">
    <source>
        <dbReference type="Proteomes" id="UP001218188"/>
    </source>
</evidence>
<accession>A0AAD6S5I5</accession>
<dbReference type="AlphaFoldDB" id="A0AAD6S5I5"/>
<organism evidence="1 2">
    <name type="scientific">Mycena alexandri</name>
    <dbReference type="NCBI Taxonomy" id="1745969"/>
    <lineage>
        <taxon>Eukaryota</taxon>
        <taxon>Fungi</taxon>
        <taxon>Dikarya</taxon>
        <taxon>Basidiomycota</taxon>
        <taxon>Agaricomycotina</taxon>
        <taxon>Agaricomycetes</taxon>
        <taxon>Agaricomycetidae</taxon>
        <taxon>Agaricales</taxon>
        <taxon>Marasmiineae</taxon>
        <taxon>Mycenaceae</taxon>
        <taxon>Mycena</taxon>
    </lineage>
</organism>
<comment type="caution">
    <text evidence="1">The sequence shown here is derived from an EMBL/GenBank/DDBJ whole genome shotgun (WGS) entry which is preliminary data.</text>
</comment>
<protein>
    <submittedName>
        <fullName evidence="1">Uncharacterized protein</fullName>
    </submittedName>
</protein>
<dbReference type="EMBL" id="JARJCM010000268">
    <property type="protein sequence ID" value="KAJ7020305.1"/>
    <property type="molecule type" value="Genomic_DNA"/>
</dbReference>
<gene>
    <name evidence="1" type="ORF">C8F04DRAFT_1144718</name>
</gene>